<evidence type="ECO:0000259" key="4">
    <source>
        <dbReference type="PROSITE" id="PS51614"/>
    </source>
</evidence>
<dbReference type="PANTHER" id="PTHR16121:SF2">
    <property type="entry name" value="CAP-SPECIFIC MRNA (NUCLEOSIDE-2'-O-)-METHYLTRANSFERASE 2"/>
    <property type="match status" value="1"/>
</dbReference>
<dbReference type="GO" id="GO:0005737">
    <property type="term" value="C:cytoplasm"/>
    <property type="evidence" value="ECO:0007669"/>
    <property type="project" value="TreeGrafter"/>
</dbReference>
<organism evidence="5">
    <name type="scientific">viral metagenome</name>
    <dbReference type="NCBI Taxonomy" id="1070528"/>
    <lineage>
        <taxon>unclassified sequences</taxon>
        <taxon>metagenomes</taxon>
        <taxon>organismal metagenomes</taxon>
    </lineage>
</organism>
<dbReference type="GO" id="GO:0032259">
    <property type="term" value="P:methylation"/>
    <property type="evidence" value="ECO:0007669"/>
    <property type="project" value="UniProtKB-KW"/>
</dbReference>
<dbReference type="AlphaFoldDB" id="A0A6C0LRQ0"/>
<dbReference type="GO" id="GO:0005634">
    <property type="term" value="C:nucleus"/>
    <property type="evidence" value="ECO:0007669"/>
    <property type="project" value="TreeGrafter"/>
</dbReference>
<evidence type="ECO:0000256" key="2">
    <source>
        <dbReference type="ARBA" id="ARBA00022679"/>
    </source>
</evidence>
<dbReference type="InterPro" id="IPR025807">
    <property type="entry name" value="Adrift-typ_MeTrfase"/>
</dbReference>
<keyword evidence="3" id="KW-0949">S-adenosyl-L-methionine</keyword>
<feature type="domain" description="Adrift-type SAM-dependent 2'-O-MTase" evidence="4">
    <location>
        <begin position="483"/>
        <end position="689"/>
    </location>
</feature>
<dbReference type="GO" id="GO:0006370">
    <property type="term" value="P:7-methylguanosine mRNA capping"/>
    <property type="evidence" value="ECO:0007669"/>
    <property type="project" value="TreeGrafter"/>
</dbReference>
<evidence type="ECO:0000313" key="5">
    <source>
        <dbReference type="EMBL" id="QHU33093.1"/>
    </source>
</evidence>
<keyword evidence="1" id="KW-0489">Methyltransferase</keyword>
<protein>
    <recommendedName>
        <fullName evidence="4">Adrift-type SAM-dependent 2'-O-MTase domain-containing protein</fullName>
    </recommendedName>
</protein>
<dbReference type="GO" id="GO:0004483">
    <property type="term" value="F:methyltransferase cap1 activity"/>
    <property type="evidence" value="ECO:0007669"/>
    <property type="project" value="TreeGrafter"/>
</dbReference>
<proteinExistence type="predicted"/>
<sequence length="782" mass="92010">MENLDLIILPKRQQYLLIDDEIDKVKNNLQSIHLIKIFSCNPLEKIVPLNLWFSHSDYKILHHIENDKKMRIRYYDGRLLTPLISTMNPNLHALKSVLDDMSIYQPFYPETFYSIWEFMNLGHLKNIEQILFIGREWNLGSVESIMLYLEYTQINYLKNIYHCCIIGNEKIYYGCDVKFEQPNVDYLIQAYKLLFLNNTKQFIQYDLIFIDLHNKLSGLFDWLEEDKDLMAILFYLYKSVCHLNKNGSMIIRLNMLGGLSWTILLELCSTIFHEYSFFRPSTCNIFNSEIYLFLNCYKGEHKNNMLKFLFGSLYRQIIRKNICLNMKGDSNNPIVLKYEKNVKKWLNNIKEISLKLKNSVTIDSKMILSSWCKSNNILQIKSLNKNFLEIFTSKSINGQKIENIKIKLCPPNKLCNSTQYNILLNKKAKLNLYKRTMDTKPSQIHSERYSQTNGYFLKWEQLTNKLTMQSALKNILKNYLNVDMPTNAWIKMYEMLSNIKDIIPIKCDTVRTFHICEAPGAFISAINHYLSDKGIKKYDWYAQTLLSEKGALQDHFGLIKAYPDRWLYGPNDDYSGDITHSRVIKYYASKLSNIDFMTADAGFQCNANDLNEQELFMMKTNMGQIICILACLSVGKSAIFKTFLPLTEPLSISLMYLLSNLFERVNIVKPVSSHSYNSEIYVCLHSYKGIDSGILEMLYILLDDPKINSKSVLYEIINNQFFESYIECVDYFITRQINSLQKIYYYYYHYNEITSVNHDLDISKWFQNNPVKKLDNDKRLIN</sequence>
<evidence type="ECO:0000256" key="3">
    <source>
        <dbReference type="ARBA" id="ARBA00022691"/>
    </source>
</evidence>
<dbReference type="InterPro" id="IPR050851">
    <property type="entry name" value="mRNA_Cap_2O-Ribose_MeTrfase"/>
</dbReference>
<dbReference type="EMBL" id="MN740556">
    <property type="protein sequence ID" value="QHU33093.1"/>
    <property type="molecule type" value="Genomic_DNA"/>
</dbReference>
<evidence type="ECO:0000256" key="1">
    <source>
        <dbReference type="ARBA" id="ARBA00022603"/>
    </source>
</evidence>
<accession>A0A6C0LRQ0</accession>
<dbReference type="PANTHER" id="PTHR16121">
    <property type="entry name" value="CAP-SPECIFIC MRNA (NUCLEOSIDE-2'-O-)-METHYLTRANSFERASE 1-RELATED"/>
    <property type="match status" value="1"/>
</dbReference>
<keyword evidence="2" id="KW-0808">Transferase</keyword>
<dbReference type="Gene3D" id="3.40.50.12760">
    <property type="match status" value="1"/>
</dbReference>
<dbReference type="PROSITE" id="PS51614">
    <property type="entry name" value="SAM_MT_ADRIFT"/>
    <property type="match status" value="1"/>
</dbReference>
<dbReference type="Pfam" id="PF01728">
    <property type="entry name" value="FtsJ"/>
    <property type="match status" value="1"/>
</dbReference>
<dbReference type="Gene3D" id="3.40.50.10760">
    <property type="entry name" value="Reovirus core"/>
    <property type="match status" value="1"/>
</dbReference>
<dbReference type="InterPro" id="IPR002877">
    <property type="entry name" value="RNA_MeTrfase_FtsJ_dom"/>
</dbReference>
<reference evidence="5" key="1">
    <citation type="journal article" date="2020" name="Nature">
        <title>Giant virus diversity and host interactions through global metagenomics.</title>
        <authorList>
            <person name="Schulz F."/>
            <person name="Roux S."/>
            <person name="Paez-Espino D."/>
            <person name="Jungbluth S."/>
            <person name="Walsh D.A."/>
            <person name="Denef V.J."/>
            <person name="McMahon K.D."/>
            <person name="Konstantinidis K.T."/>
            <person name="Eloe-Fadrosh E.A."/>
            <person name="Kyrpides N.C."/>
            <person name="Woyke T."/>
        </authorList>
    </citation>
    <scope>NUCLEOTIDE SEQUENCE</scope>
    <source>
        <strain evidence="5">GVMAG-S-1014582-52</strain>
    </source>
</reference>
<name>A0A6C0LRQ0_9ZZZZ</name>